<evidence type="ECO:0000313" key="2">
    <source>
        <dbReference type="Proteomes" id="UP000887581"/>
    </source>
</evidence>
<evidence type="ECO:0000313" key="3">
    <source>
        <dbReference type="WBParaSite" id="sdigi.contig540.g8911.t1"/>
    </source>
</evidence>
<feature type="signal peptide" evidence="1">
    <location>
        <begin position="1"/>
        <end position="27"/>
    </location>
</feature>
<keyword evidence="1" id="KW-0732">Signal</keyword>
<organism evidence="2 3">
    <name type="scientific">Setaria digitata</name>
    <dbReference type="NCBI Taxonomy" id="48799"/>
    <lineage>
        <taxon>Eukaryota</taxon>
        <taxon>Metazoa</taxon>
        <taxon>Ecdysozoa</taxon>
        <taxon>Nematoda</taxon>
        <taxon>Chromadorea</taxon>
        <taxon>Rhabditida</taxon>
        <taxon>Spirurina</taxon>
        <taxon>Spiruromorpha</taxon>
        <taxon>Filarioidea</taxon>
        <taxon>Setariidae</taxon>
        <taxon>Setaria</taxon>
    </lineage>
</organism>
<dbReference type="Proteomes" id="UP000887581">
    <property type="component" value="Unplaced"/>
</dbReference>
<dbReference type="WBParaSite" id="sdigi.contig540.g8911.t1">
    <property type="protein sequence ID" value="sdigi.contig540.g8911.t1"/>
    <property type="gene ID" value="sdigi.contig540.g8911"/>
</dbReference>
<keyword evidence="2" id="KW-1185">Reference proteome</keyword>
<accession>A0A915Q0S4</accession>
<protein>
    <submittedName>
        <fullName evidence="3">Uncharacterized protein</fullName>
    </submittedName>
</protein>
<sequence length="67" mass="7614">MELGKAFEYTLLVILDIWLQMQQSCQASADFQYEAATVGLSESRCRDALFDINTVVWSRDILPPCPD</sequence>
<reference evidence="3" key="1">
    <citation type="submission" date="2022-11" db="UniProtKB">
        <authorList>
            <consortium name="WormBaseParasite"/>
        </authorList>
    </citation>
    <scope>IDENTIFICATION</scope>
</reference>
<evidence type="ECO:0000256" key="1">
    <source>
        <dbReference type="SAM" id="SignalP"/>
    </source>
</evidence>
<proteinExistence type="predicted"/>
<name>A0A915Q0S4_9BILA</name>
<feature type="chain" id="PRO_5037552190" evidence="1">
    <location>
        <begin position="28"/>
        <end position="67"/>
    </location>
</feature>
<dbReference type="AlphaFoldDB" id="A0A915Q0S4"/>